<feature type="region of interest" description="Disordered" evidence="1">
    <location>
        <begin position="311"/>
        <end position="330"/>
    </location>
</feature>
<organism evidence="2 3">
    <name type="scientific">Mycena sanguinolenta</name>
    <dbReference type="NCBI Taxonomy" id="230812"/>
    <lineage>
        <taxon>Eukaryota</taxon>
        <taxon>Fungi</taxon>
        <taxon>Dikarya</taxon>
        <taxon>Basidiomycota</taxon>
        <taxon>Agaricomycotina</taxon>
        <taxon>Agaricomycetes</taxon>
        <taxon>Agaricomycetidae</taxon>
        <taxon>Agaricales</taxon>
        <taxon>Marasmiineae</taxon>
        <taxon>Mycenaceae</taxon>
        <taxon>Mycena</taxon>
    </lineage>
</organism>
<dbReference type="InterPro" id="IPR007174">
    <property type="entry name" value="Las1"/>
</dbReference>
<feature type="compositionally biased region" description="Basic residues" evidence="1">
    <location>
        <begin position="318"/>
        <end position="329"/>
    </location>
</feature>
<dbReference type="GO" id="GO:0004519">
    <property type="term" value="F:endonuclease activity"/>
    <property type="evidence" value="ECO:0007669"/>
    <property type="project" value="InterPro"/>
</dbReference>
<keyword evidence="3" id="KW-1185">Reference proteome</keyword>
<dbReference type="PANTHER" id="PTHR15002:SF0">
    <property type="entry name" value="RIBOSOMAL BIOGENESIS PROTEIN LAS1L"/>
    <property type="match status" value="1"/>
</dbReference>
<evidence type="ECO:0000313" key="2">
    <source>
        <dbReference type="EMBL" id="KAF7367218.1"/>
    </source>
</evidence>
<dbReference type="Pfam" id="PF04031">
    <property type="entry name" value="Las1"/>
    <property type="match status" value="1"/>
</dbReference>
<name>A0A8H6YU60_9AGAR</name>
<sequence length="476" mass="53000">MRLPRRVPWTSTAELDQLCSWIFTDENDLESKVKAINRLSAWRAITALPHALESTLALLSALMQDASDARPSSYLSLRHSYATAIIRLVNGLVDPLQLGAYARSIASIANQLGLPPWLVELRHAATHEDLPSLELLRQAARESMTWLLHNYFLPTINPSTVAPPQSPPLRPLAPVLKQYKSLRKIVTRDASLKSQYQQETKTVFKDIERWIAEATVSANVAVGELGWSTSGKGDQSAKERWALERLCDALMEKGALVPLSKKKRVFPAESFSPPKFSVELWSSLLSDLTALHSDFPSVLSGRIVSHLLAEPPATRHGPDHRRHNLRRMPRPLGNMGYRQLGCRELGHRPRLETGHHHIANNRFGPKLQFEQEHRSVLNFATALLQALCAGDPEMDAALSILLPPQAGSLVREWNSDDISVMNERLATLLAPPESHVEVRPTHPNGVEMSDVDFAPGWRLLDASSNWKACPIGVYVA</sequence>
<evidence type="ECO:0000313" key="3">
    <source>
        <dbReference type="Proteomes" id="UP000623467"/>
    </source>
</evidence>
<dbReference type="AlphaFoldDB" id="A0A8H6YU60"/>
<dbReference type="EMBL" id="JACAZH010000005">
    <property type="protein sequence ID" value="KAF7367218.1"/>
    <property type="molecule type" value="Genomic_DNA"/>
</dbReference>
<evidence type="ECO:0000256" key="1">
    <source>
        <dbReference type="SAM" id="MobiDB-lite"/>
    </source>
</evidence>
<dbReference type="Proteomes" id="UP000623467">
    <property type="component" value="Unassembled WGS sequence"/>
</dbReference>
<dbReference type="PANTHER" id="PTHR15002">
    <property type="entry name" value="RIBOSOMAL BIOGENESIS PROTEIN LAS1L"/>
    <property type="match status" value="1"/>
</dbReference>
<dbReference type="GO" id="GO:0030687">
    <property type="term" value="C:preribosome, large subunit precursor"/>
    <property type="evidence" value="ECO:0007669"/>
    <property type="project" value="TreeGrafter"/>
</dbReference>
<dbReference type="GO" id="GO:0090730">
    <property type="term" value="C:Las1 complex"/>
    <property type="evidence" value="ECO:0007669"/>
    <property type="project" value="InterPro"/>
</dbReference>
<dbReference type="GO" id="GO:0000470">
    <property type="term" value="P:maturation of LSU-rRNA"/>
    <property type="evidence" value="ECO:0007669"/>
    <property type="project" value="TreeGrafter"/>
</dbReference>
<protein>
    <submittedName>
        <fullName evidence="2">Protein LAS1</fullName>
    </submittedName>
</protein>
<accession>A0A8H6YU60</accession>
<dbReference type="OrthoDB" id="10263222at2759"/>
<proteinExistence type="predicted"/>
<comment type="caution">
    <text evidence="2">The sequence shown here is derived from an EMBL/GenBank/DDBJ whole genome shotgun (WGS) entry which is preliminary data.</text>
</comment>
<reference evidence="2" key="1">
    <citation type="submission" date="2020-05" db="EMBL/GenBank/DDBJ databases">
        <title>Mycena genomes resolve the evolution of fungal bioluminescence.</title>
        <authorList>
            <person name="Tsai I.J."/>
        </authorList>
    </citation>
    <scope>NUCLEOTIDE SEQUENCE</scope>
    <source>
        <strain evidence="2">160909Yilan</strain>
    </source>
</reference>
<dbReference type="GO" id="GO:0000460">
    <property type="term" value="P:maturation of 5.8S rRNA"/>
    <property type="evidence" value="ECO:0007669"/>
    <property type="project" value="TreeGrafter"/>
</dbReference>
<gene>
    <name evidence="2" type="ORF">MSAN_00783600</name>
</gene>